<dbReference type="KEGG" id="vg:37620385"/>
<feature type="region of interest" description="Disordered" evidence="1">
    <location>
        <begin position="110"/>
        <end position="137"/>
    </location>
</feature>
<name>D2WKE8_9VIRU</name>
<organism evidence="2 3">
    <name type="scientific">Chimpanzee associated porprismacovirus 2</name>
    <dbReference type="NCBI Taxonomy" id="2170110"/>
    <lineage>
        <taxon>Viruses</taxon>
        <taxon>Monodnaviria</taxon>
        <taxon>Shotokuvirae</taxon>
        <taxon>Cressdnaviricota</taxon>
        <taxon>Arfiviricetes</taxon>
        <taxon>Cremevirales</taxon>
        <taxon>Smacoviridae</taxon>
        <taxon>Porprismacovirus</taxon>
        <taxon>Porprismacovirus chimas2</taxon>
    </lineage>
</organism>
<feature type="compositionally biased region" description="Polar residues" evidence="1">
    <location>
        <begin position="110"/>
        <end position="120"/>
    </location>
</feature>
<keyword evidence="3" id="KW-1185">Reference proteome</keyword>
<dbReference type="Proteomes" id="UP000240385">
    <property type="component" value="Segment"/>
</dbReference>
<dbReference type="RefSeq" id="YP_009508862.1">
    <property type="nucleotide sequence ID" value="NC_039069.1"/>
</dbReference>
<sequence length="421" mass="47925">MTRAFPPMTSQAGSGDVTHIVDVSIGIVHFLLSMIHHGNSTESLEREVVVNHEPVILLSLVRRRKHDHPHEDFRNGILLNHIIRILRINQEIGNLIHGRDNSTLCSSIGRISSEPSNSRLSLKPSKRPKSIGHEPDTISSRPKLRDIRIRSSLKLLVPGVPIRKPTELKITGDKTTLIGIDIISSIRRLNRSIFDTRIAINMFGSTLEITGLDRVIITIILLRNMLPNTERDIHRKIVNHRPKTRLFQTSHRMGLLPSVIRHRLVVQSFHHLNLTIEKGLLSRIRISTIHPKPRIVPSRGSITSSRTVIKGIQNHTHIIAMATVKENRIEQIARVNLRFPRVISDAERVNRETSRRDESKRASIIPHLSELVPKSLKHINRGTRTRSVQTDNRDSIGFSIQVNDFLIRSLCKIRSSHFTTF</sequence>
<accession>D2WKE8</accession>
<dbReference type="EMBL" id="GQ351273">
    <property type="protein sequence ID" value="ADB24802.1"/>
    <property type="molecule type" value="Genomic_DNA"/>
</dbReference>
<reference evidence="2 3" key="1">
    <citation type="journal article" date="2010" name="J. Gen. Virol.">
        <title>Novel circular DNA viruses in stool samples of wild-living chimpanzees.</title>
        <authorList>
            <person name="Blinkova O."/>
            <person name="Victoria J."/>
            <person name="Li Y."/>
            <person name="Keele B.F."/>
            <person name="Sanz C."/>
            <person name="Ndjango J.B."/>
            <person name="Peeters M."/>
            <person name="Travis D."/>
            <person name="Lonsdorf E.V."/>
            <person name="Wilson M.L."/>
            <person name="Pusey A.E."/>
            <person name="Hahn B.H."/>
            <person name="Delwart E.L."/>
        </authorList>
    </citation>
    <scope>NUCLEOTIDE SEQUENCE [LARGE SCALE GENOMIC DNA]</scope>
    <source>
        <strain evidence="2">GM495</strain>
    </source>
</reference>
<dbReference type="GeneID" id="37620385"/>
<evidence type="ECO:0000313" key="2">
    <source>
        <dbReference type="EMBL" id="ADB24802.1"/>
    </source>
</evidence>
<evidence type="ECO:0000313" key="3">
    <source>
        <dbReference type="Proteomes" id="UP000240385"/>
    </source>
</evidence>
<proteinExistence type="predicted"/>
<protein>
    <submittedName>
        <fullName evidence="2">ORF4</fullName>
    </submittedName>
</protein>
<evidence type="ECO:0000256" key="1">
    <source>
        <dbReference type="SAM" id="MobiDB-lite"/>
    </source>
</evidence>